<feature type="region of interest" description="Disordered" evidence="1">
    <location>
        <begin position="534"/>
        <end position="574"/>
    </location>
</feature>
<geneLocation type="plasmid" evidence="2 3">
    <name>pSGRIFU2</name>
</geneLocation>
<organism evidence="2 3">
    <name type="scientific">Streptomyces griseofuscus</name>
    <dbReference type="NCBI Taxonomy" id="146922"/>
    <lineage>
        <taxon>Bacteria</taxon>
        <taxon>Bacillati</taxon>
        <taxon>Actinomycetota</taxon>
        <taxon>Actinomycetes</taxon>
        <taxon>Kitasatosporales</taxon>
        <taxon>Streptomycetaceae</taxon>
        <taxon>Streptomyces</taxon>
    </lineage>
</organism>
<dbReference type="Proteomes" id="UP000516422">
    <property type="component" value="Plasmid pSGRIFU2"/>
</dbReference>
<feature type="compositionally biased region" description="Low complexity" evidence="1">
    <location>
        <begin position="546"/>
        <end position="556"/>
    </location>
</feature>
<name>A0A7H1QDC8_9ACTN</name>
<keyword evidence="2" id="KW-0614">Plasmid</keyword>
<dbReference type="AlphaFoldDB" id="A0A7H1QDC8"/>
<dbReference type="KEGG" id="sgf:HEP81_08080"/>
<reference evidence="2 3" key="1">
    <citation type="submission" date="2020-04" db="EMBL/GenBank/DDBJ databases">
        <title>Characterization and engineering of Streptomyces griseofuscus DSM40191 as a potential heterologous host for expression of BGCs.</title>
        <authorList>
            <person name="Gren T."/>
            <person name="Whitford C.M."/>
            <person name="Mohite O.S."/>
            <person name="Joergensen T.S."/>
            <person name="Nielsen J.B."/>
            <person name="Lee S.Y."/>
            <person name="Weber T."/>
        </authorList>
    </citation>
    <scope>NUCLEOTIDE SEQUENCE [LARGE SCALE GENOMIC DNA]</scope>
    <source>
        <strain evidence="2 3">DSM 40191</strain>
        <plasmid evidence="2 3">pSGRIFU2</plasmid>
    </source>
</reference>
<dbReference type="SUPFAM" id="SSF52540">
    <property type="entry name" value="P-loop containing nucleoside triphosphate hydrolases"/>
    <property type="match status" value="1"/>
</dbReference>
<dbReference type="GeneID" id="91467552"/>
<sequence length="714" mass="76844">MARRISARAKKIDTRTEEEQESSRKAWVTYGGPWGINIGGCIVAETAHVLLATTPASLALAALGLAGTGAALAKFINHMDHKAKRDKDVRYLHQVNAVTTTAGVTLGTVVGLESGATMGAWMLAGSGLCIANHLWSALYKKGSGEKADGKWAKLESEIGLAKHELQEAKSNGKGTVVAKIEAKDGATADEFARRIPAMTSALKLGQGRITHTVDDDDASLITMRVQVADLLKEGFAWPGPSAFGAGFGDMPINLGRYEDGETLKLNLPGILNDPQEVEGGQNVEHCVAQGVNGAGKTVGNSIIVTEAATRTEVSVIVINCSKFMQDYGHVRHAADMVITNEKDARRFFKQMHTVIKARGEYLAAKGLAKWKPGCGLNFLLIIGEEAADFADGEAYGKVLRTLRSTGGWFLSSIQRATHDQMDTTARSNHPAGMAYGLSDGAEAQYVLPPEAIDAGAFPGWANRKPGYLYAAGMGIAEDRWAVTARTYNADRPTLAAAVTAGMNVRTPMDATTAEAFGALWTNRTFYTTPLLEGDADGSGAFPQQPAAPAAPAADPASEYDADDEYEEDEDVEIDPDLLAKETEDLDEELRQILAADPEPGAYDHLSVETEIEAPADDAPVFQLPGAVADEEKLSPEDTKAAIFARMDSWVREGKDNFEPKELNDLWMRVNKKGARDWWNRLKNQLLDDGVIAKDESEEGYGSYDLIRSPLENGN</sequence>
<accession>A0A7H1QDC8</accession>
<feature type="compositionally biased region" description="Basic and acidic residues" evidence="1">
    <location>
        <begin position="10"/>
        <end position="22"/>
    </location>
</feature>
<gene>
    <name evidence="2" type="ORF">HEP81_08080</name>
</gene>
<dbReference type="Gene3D" id="3.40.50.300">
    <property type="entry name" value="P-loop containing nucleotide triphosphate hydrolases"/>
    <property type="match status" value="1"/>
</dbReference>
<protein>
    <submittedName>
        <fullName evidence="2">Sporulation-like protein</fullName>
    </submittedName>
</protein>
<evidence type="ECO:0000313" key="2">
    <source>
        <dbReference type="EMBL" id="QNT98308.1"/>
    </source>
</evidence>
<evidence type="ECO:0000313" key="3">
    <source>
        <dbReference type="Proteomes" id="UP000516422"/>
    </source>
</evidence>
<feature type="region of interest" description="Disordered" evidence="1">
    <location>
        <begin position="1"/>
        <end position="22"/>
    </location>
</feature>
<dbReference type="InterPro" id="IPR027417">
    <property type="entry name" value="P-loop_NTPase"/>
</dbReference>
<evidence type="ECO:0000256" key="1">
    <source>
        <dbReference type="SAM" id="MobiDB-lite"/>
    </source>
</evidence>
<dbReference type="RefSeq" id="WP_037663173.1">
    <property type="nucleotide sequence ID" value="NZ_CP051008.1"/>
</dbReference>
<proteinExistence type="predicted"/>
<dbReference type="EMBL" id="CP051008">
    <property type="protein sequence ID" value="QNT98308.1"/>
    <property type="molecule type" value="Genomic_DNA"/>
</dbReference>
<feature type="compositionally biased region" description="Acidic residues" evidence="1">
    <location>
        <begin position="557"/>
        <end position="574"/>
    </location>
</feature>